<feature type="compositionally biased region" description="Basic residues" evidence="1">
    <location>
        <begin position="32"/>
        <end position="45"/>
    </location>
</feature>
<dbReference type="AlphaFoldDB" id="A0A5B0RBS9"/>
<reference evidence="4 5" key="1">
    <citation type="submission" date="2019-05" db="EMBL/GenBank/DDBJ databases">
        <title>Emergence of the Ug99 lineage of the wheat stem rust pathogen through somatic hybridization.</title>
        <authorList>
            <person name="Li F."/>
            <person name="Upadhyaya N.M."/>
            <person name="Sperschneider J."/>
            <person name="Matny O."/>
            <person name="Nguyen-Phuc H."/>
            <person name="Mago R."/>
            <person name="Raley C."/>
            <person name="Miller M.E."/>
            <person name="Silverstein K.A.T."/>
            <person name="Henningsen E."/>
            <person name="Hirsch C.D."/>
            <person name="Visser B."/>
            <person name="Pretorius Z.A."/>
            <person name="Steffenson B.J."/>
            <person name="Schwessinger B."/>
            <person name="Dodds P.N."/>
            <person name="Figueroa M."/>
        </authorList>
    </citation>
    <scope>NUCLEOTIDE SEQUENCE [LARGE SCALE GENOMIC DNA]</scope>
    <source>
        <strain evidence="2">21-0</strain>
        <strain evidence="3 5">Ug99</strain>
    </source>
</reference>
<keyword evidence="4" id="KW-1185">Reference proteome</keyword>
<dbReference type="EMBL" id="VSWC01000131">
    <property type="protein sequence ID" value="KAA1080821.1"/>
    <property type="molecule type" value="Genomic_DNA"/>
</dbReference>
<dbReference type="EMBL" id="VDEP01000216">
    <property type="protein sequence ID" value="KAA1122809.1"/>
    <property type="molecule type" value="Genomic_DNA"/>
</dbReference>
<evidence type="ECO:0000313" key="4">
    <source>
        <dbReference type="Proteomes" id="UP000324748"/>
    </source>
</evidence>
<feature type="region of interest" description="Disordered" evidence="1">
    <location>
        <begin position="116"/>
        <end position="143"/>
    </location>
</feature>
<dbReference type="PANTHER" id="PTHR35871">
    <property type="entry name" value="EXPRESSED PROTEIN"/>
    <property type="match status" value="1"/>
</dbReference>
<dbReference type="PANTHER" id="PTHR35871:SF1">
    <property type="entry name" value="CXC1-LIKE CYSTEINE CLUSTER ASSOCIATED WITH KDZ TRANSPOSASES DOMAIN-CONTAINING PROTEIN"/>
    <property type="match status" value="1"/>
</dbReference>
<dbReference type="Proteomes" id="UP000324748">
    <property type="component" value="Unassembled WGS sequence"/>
</dbReference>
<evidence type="ECO:0000313" key="2">
    <source>
        <dbReference type="EMBL" id="KAA1080821.1"/>
    </source>
</evidence>
<evidence type="ECO:0000256" key="1">
    <source>
        <dbReference type="SAM" id="MobiDB-lite"/>
    </source>
</evidence>
<feature type="compositionally biased region" description="Acidic residues" evidence="1">
    <location>
        <begin position="116"/>
        <end position="131"/>
    </location>
</feature>
<evidence type="ECO:0000313" key="3">
    <source>
        <dbReference type="EMBL" id="KAA1122809.1"/>
    </source>
</evidence>
<protein>
    <submittedName>
        <fullName evidence="3">Uncharacterized protein</fullName>
    </submittedName>
</protein>
<sequence>MTTSHVSKAAKGQQRRHRREKSKKDAPVPKAAMKKTKKTKPRKKLNPPGTRLVPIQINSNADDDELQLLNTRPVIDIPKSVQTSTTDHEHEEFQEEEIEARNQANDLVQYFNLAIDDETSDDESGDDDPLEELWPISTVGQLR</sequence>
<accession>A0A5B0RBS9</accession>
<organism evidence="3 5">
    <name type="scientific">Puccinia graminis f. sp. tritici</name>
    <dbReference type="NCBI Taxonomy" id="56615"/>
    <lineage>
        <taxon>Eukaryota</taxon>
        <taxon>Fungi</taxon>
        <taxon>Dikarya</taxon>
        <taxon>Basidiomycota</taxon>
        <taxon>Pucciniomycotina</taxon>
        <taxon>Pucciniomycetes</taxon>
        <taxon>Pucciniales</taxon>
        <taxon>Pucciniaceae</taxon>
        <taxon>Puccinia</taxon>
    </lineage>
</organism>
<proteinExistence type="predicted"/>
<feature type="region of interest" description="Disordered" evidence="1">
    <location>
        <begin position="1"/>
        <end position="60"/>
    </location>
</feature>
<name>A0A5B0RBS9_PUCGR</name>
<dbReference type="Proteomes" id="UP000325313">
    <property type="component" value="Unassembled WGS sequence"/>
</dbReference>
<feature type="region of interest" description="Disordered" evidence="1">
    <location>
        <begin position="77"/>
        <end position="97"/>
    </location>
</feature>
<comment type="caution">
    <text evidence="3">The sequence shown here is derived from an EMBL/GenBank/DDBJ whole genome shotgun (WGS) entry which is preliminary data.</text>
</comment>
<gene>
    <name evidence="2" type="ORF">PGT21_022452</name>
    <name evidence="3" type="ORF">PGTUg99_010142</name>
</gene>
<evidence type="ECO:0000313" key="5">
    <source>
        <dbReference type="Proteomes" id="UP000325313"/>
    </source>
</evidence>